<accession>A0A4S8QZQ9</accession>
<protein>
    <submittedName>
        <fullName evidence="2">Uncharacterized protein</fullName>
    </submittedName>
</protein>
<evidence type="ECO:0000313" key="3">
    <source>
        <dbReference type="Proteomes" id="UP000308671"/>
    </source>
</evidence>
<keyword evidence="3" id="KW-1185">Reference proteome</keyword>
<dbReference type="AlphaFoldDB" id="A0A4S8QZQ9"/>
<proteinExistence type="predicted"/>
<dbReference type="OrthoDB" id="3532614at2759"/>
<feature type="region of interest" description="Disordered" evidence="1">
    <location>
        <begin position="1"/>
        <end position="68"/>
    </location>
</feature>
<dbReference type="Proteomes" id="UP000308671">
    <property type="component" value="Unassembled WGS sequence"/>
</dbReference>
<evidence type="ECO:0000256" key="1">
    <source>
        <dbReference type="SAM" id="MobiDB-lite"/>
    </source>
</evidence>
<name>A0A4S8QZQ9_9HELO</name>
<feature type="region of interest" description="Disordered" evidence="1">
    <location>
        <begin position="82"/>
        <end position="122"/>
    </location>
</feature>
<feature type="compositionally biased region" description="Basic and acidic residues" evidence="1">
    <location>
        <begin position="39"/>
        <end position="51"/>
    </location>
</feature>
<gene>
    <name evidence="2" type="ORF">BGAL_0329g00150</name>
</gene>
<organism evidence="2 3">
    <name type="scientific">Botrytis galanthina</name>
    <dbReference type="NCBI Taxonomy" id="278940"/>
    <lineage>
        <taxon>Eukaryota</taxon>
        <taxon>Fungi</taxon>
        <taxon>Dikarya</taxon>
        <taxon>Ascomycota</taxon>
        <taxon>Pezizomycotina</taxon>
        <taxon>Leotiomycetes</taxon>
        <taxon>Helotiales</taxon>
        <taxon>Sclerotiniaceae</taxon>
        <taxon>Botrytis</taxon>
    </lineage>
</organism>
<evidence type="ECO:0000313" key="2">
    <source>
        <dbReference type="EMBL" id="THV47189.1"/>
    </source>
</evidence>
<comment type="caution">
    <text evidence="2">The sequence shown here is derived from an EMBL/GenBank/DDBJ whole genome shotgun (WGS) entry which is preliminary data.</text>
</comment>
<dbReference type="EMBL" id="PQXL01000329">
    <property type="protein sequence ID" value="THV47189.1"/>
    <property type="molecule type" value="Genomic_DNA"/>
</dbReference>
<sequence length="339" mass="38886">MSFNGRSSSSHKEPQADSNQVKDTNLDQESSGPSEMMGEESKDKLPTEGKPAKKKRERKHRQGFYNRDRRMYGVQRAFGFWQPTGREGAEQDAANESDSDWTSTSEWDSDAPYPPPQIKNCNLRDYNIPVNDKTPMDNLKSQQFILTETKDILTSSCISWLRKHHSDLVTKEGWSSGRRGSLELYHEMFESSAEIKDETLQLVAGETAETFLTLLKKVRQIRHCVFRPGRCIDMPIIIVELMLEDAIRLTRMIGGRKSLPMLEKFRNRLTREIALNGDVEAASKRLKSLFKQKGLDLKDEIQVSVIRAQRAELDHAIEQKKRQLKVIDVQFANEVKSGR</sequence>
<reference evidence="2 3" key="1">
    <citation type="submission" date="2017-12" db="EMBL/GenBank/DDBJ databases">
        <title>Comparative genomics of Botrytis spp.</title>
        <authorList>
            <person name="Valero-Jimenez C.A."/>
            <person name="Tapia P."/>
            <person name="Veloso J."/>
            <person name="Silva-Moreno E."/>
            <person name="Staats M."/>
            <person name="Valdes J.H."/>
            <person name="Van Kan J.A.L."/>
        </authorList>
    </citation>
    <scope>NUCLEOTIDE SEQUENCE [LARGE SCALE GENOMIC DNA]</scope>
    <source>
        <strain evidence="2 3">MUCL435</strain>
    </source>
</reference>
<feature type="compositionally biased region" description="Basic residues" evidence="1">
    <location>
        <begin position="52"/>
        <end position="62"/>
    </location>
</feature>